<dbReference type="EMBL" id="BSYO01000029">
    <property type="protein sequence ID" value="GMH25282.1"/>
    <property type="molecule type" value="Genomic_DNA"/>
</dbReference>
<dbReference type="Proteomes" id="UP001279734">
    <property type="component" value="Unassembled WGS sequence"/>
</dbReference>
<evidence type="ECO:0000256" key="10">
    <source>
        <dbReference type="SAM" id="MobiDB-lite"/>
    </source>
</evidence>
<dbReference type="GO" id="GO:0005634">
    <property type="term" value="C:nucleus"/>
    <property type="evidence" value="ECO:0007669"/>
    <property type="project" value="UniProtKB-SubCell"/>
</dbReference>
<dbReference type="PROSITE" id="PS01361">
    <property type="entry name" value="ZF_DOF_1"/>
    <property type="match status" value="1"/>
</dbReference>
<dbReference type="AlphaFoldDB" id="A0AAD3T9G8"/>
<feature type="region of interest" description="Disordered" evidence="10">
    <location>
        <begin position="1"/>
        <end position="43"/>
    </location>
</feature>
<keyword evidence="7 8" id="KW-0539">Nucleus</keyword>
<evidence type="ECO:0000256" key="9">
    <source>
        <dbReference type="RuleBase" id="RU369094"/>
    </source>
</evidence>
<feature type="domain" description="Dof-type" evidence="11">
    <location>
        <begin position="43"/>
        <end position="97"/>
    </location>
</feature>
<keyword evidence="13" id="KW-1185">Reference proteome</keyword>
<comment type="caution">
    <text evidence="12">The sequence shown here is derived from an EMBL/GenBank/DDBJ whole genome shotgun (WGS) entry which is preliminary data.</text>
</comment>
<comment type="function">
    <text evidence="9">Transcription factor that binds specifically to a 5'-AA[AG]G-3' consensus core sequence.</text>
</comment>
<accession>A0AAD3T9G8</accession>
<evidence type="ECO:0000256" key="7">
    <source>
        <dbReference type="ARBA" id="ARBA00023242"/>
    </source>
</evidence>
<evidence type="ECO:0000313" key="13">
    <source>
        <dbReference type="Proteomes" id="UP001279734"/>
    </source>
</evidence>
<gene>
    <name evidence="12" type="ORF">Nepgr_027125</name>
</gene>
<dbReference type="Pfam" id="PF02701">
    <property type="entry name" value="Zn_ribbon_Dof"/>
    <property type="match status" value="1"/>
</dbReference>
<keyword evidence="4 9" id="KW-0805">Transcription regulation</keyword>
<dbReference type="PANTHER" id="PTHR31992">
    <property type="entry name" value="DOF ZINC FINGER PROTEIN DOF1.4-RELATED"/>
    <property type="match status" value="1"/>
</dbReference>
<evidence type="ECO:0000256" key="1">
    <source>
        <dbReference type="ARBA" id="ARBA00022723"/>
    </source>
</evidence>
<name>A0AAD3T9G8_NEPGR</name>
<keyword evidence="2 8" id="KW-0863">Zinc-finger</keyword>
<keyword evidence="1 9" id="KW-0479">Metal-binding</keyword>
<dbReference type="InterPro" id="IPR003851">
    <property type="entry name" value="Znf_Dof"/>
</dbReference>
<sequence length="325" mass="35385">MASKGNFPATKDEIHQSSGDGGGGCVGRNASSSRSPRPDQEPLKCPRCDSLNTKFCYYNNYSLAQPRHFCKTCRRYWTRGGALRNVPFGRGCRKNKKNKPSSRPSAHVHLSEELDFGGFKFFHGLPIASDFRLGNLSLPRTGLCNRFLAFTDIEGLDLRSSSSSSSTSFVGFTYPSAAAPKQVMESISGFSGTIQEGFMNGNGILASSIESLSTINQEIHLKLQQQRLATLYGVGGENNYINNHKESVSTISGMEKPQPILFQNLEMPKSSRKDGAAEWFFGSPFAAAQTNSGGNNIDNITSSCSNGVEAEAWTDGFHQFNGCLN</sequence>
<evidence type="ECO:0000313" key="12">
    <source>
        <dbReference type="EMBL" id="GMH25282.1"/>
    </source>
</evidence>
<evidence type="ECO:0000256" key="8">
    <source>
        <dbReference type="PROSITE-ProRule" id="PRU00071"/>
    </source>
</evidence>
<protein>
    <recommendedName>
        <fullName evidence="9">Dof zinc finger protein</fullName>
    </recommendedName>
</protein>
<evidence type="ECO:0000256" key="2">
    <source>
        <dbReference type="ARBA" id="ARBA00022771"/>
    </source>
</evidence>
<dbReference type="PANTHER" id="PTHR31992:SF313">
    <property type="entry name" value="DOF ZINC FINGER PROTEIN DOF5.7"/>
    <property type="match status" value="1"/>
</dbReference>
<reference evidence="12" key="1">
    <citation type="submission" date="2023-05" db="EMBL/GenBank/DDBJ databases">
        <title>Nepenthes gracilis genome sequencing.</title>
        <authorList>
            <person name="Fukushima K."/>
        </authorList>
    </citation>
    <scope>NUCLEOTIDE SEQUENCE</scope>
    <source>
        <strain evidence="12">SING2019-196</strain>
    </source>
</reference>
<keyword evidence="5 8" id="KW-0238">DNA-binding</keyword>
<dbReference type="GO" id="GO:0003700">
    <property type="term" value="F:DNA-binding transcription factor activity"/>
    <property type="evidence" value="ECO:0007669"/>
    <property type="project" value="UniProtKB-UniRule"/>
</dbReference>
<keyword evidence="6 9" id="KW-0804">Transcription</keyword>
<dbReference type="InterPro" id="IPR045174">
    <property type="entry name" value="Dof"/>
</dbReference>
<dbReference type="PROSITE" id="PS50884">
    <property type="entry name" value="ZF_DOF_2"/>
    <property type="match status" value="1"/>
</dbReference>
<comment type="subcellular location">
    <subcellularLocation>
        <location evidence="8 9">Nucleus</location>
    </subcellularLocation>
</comment>
<dbReference type="GO" id="GO:0008270">
    <property type="term" value="F:zinc ion binding"/>
    <property type="evidence" value="ECO:0007669"/>
    <property type="project" value="UniProtKB-KW"/>
</dbReference>
<evidence type="ECO:0000259" key="11">
    <source>
        <dbReference type="PROSITE" id="PS50884"/>
    </source>
</evidence>
<dbReference type="GO" id="GO:0003677">
    <property type="term" value="F:DNA binding"/>
    <property type="evidence" value="ECO:0007669"/>
    <property type="project" value="UniProtKB-UniRule"/>
</dbReference>
<keyword evidence="3 9" id="KW-0862">Zinc</keyword>
<organism evidence="12 13">
    <name type="scientific">Nepenthes gracilis</name>
    <name type="common">Slender pitcher plant</name>
    <dbReference type="NCBI Taxonomy" id="150966"/>
    <lineage>
        <taxon>Eukaryota</taxon>
        <taxon>Viridiplantae</taxon>
        <taxon>Streptophyta</taxon>
        <taxon>Embryophyta</taxon>
        <taxon>Tracheophyta</taxon>
        <taxon>Spermatophyta</taxon>
        <taxon>Magnoliopsida</taxon>
        <taxon>eudicotyledons</taxon>
        <taxon>Gunneridae</taxon>
        <taxon>Pentapetalae</taxon>
        <taxon>Caryophyllales</taxon>
        <taxon>Nepenthaceae</taxon>
        <taxon>Nepenthes</taxon>
    </lineage>
</organism>
<evidence type="ECO:0000256" key="5">
    <source>
        <dbReference type="ARBA" id="ARBA00023125"/>
    </source>
</evidence>
<evidence type="ECO:0000256" key="3">
    <source>
        <dbReference type="ARBA" id="ARBA00022833"/>
    </source>
</evidence>
<proteinExistence type="predicted"/>
<evidence type="ECO:0000256" key="4">
    <source>
        <dbReference type="ARBA" id="ARBA00023015"/>
    </source>
</evidence>
<evidence type="ECO:0000256" key="6">
    <source>
        <dbReference type="ARBA" id="ARBA00023163"/>
    </source>
</evidence>